<protein>
    <submittedName>
        <fullName evidence="2">Uncharacterized protein</fullName>
    </submittedName>
</protein>
<feature type="compositionally biased region" description="Basic and acidic residues" evidence="1">
    <location>
        <begin position="90"/>
        <end position="113"/>
    </location>
</feature>
<organism evidence="2 3">
    <name type="scientific">Phialemonium atrogriseum</name>
    <dbReference type="NCBI Taxonomy" id="1093897"/>
    <lineage>
        <taxon>Eukaryota</taxon>
        <taxon>Fungi</taxon>
        <taxon>Dikarya</taxon>
        <taxon>Ascomycota</taxon>
        <taxon>Pezizomycotina</taxon>
        <taxon>Sordariomycetes</taxon>
        <taxon>Sordariomycetidae</taxon>
        <taxon>Cephalothecales</taxon>
        <taxon>Cephalothecaceae</taxon>
        <taxon>Phialemonium</taxon>
    </lineage>
</organism>
<gene>
    <name evidence="2" type="ORF">QBC33DRAFT_520031</name>
</gene>
<reference evidence="2" key="1">
    <citation type="submission" date="2023-06" db="EMBL/GenBank/DDBJ databases">
        <title>Genome-scale phylogeny and comparative genomics of the fungal order Sordariales.</title>
        <authorList>
            <consortium name="Lawrence Berkeley National Laboratory"/>
            <person name="Hensen N."/>
            <person name="Bonometti L."/>
            <person name="Westerberg I."/>
            <person name="Brannstrom I.O."/>
            <person name="Guillou S."/>
            <person name="Cros-Aarteil S."/>
            <person name="Calhoun S."/>
            <person name="Haridas S."/>
            <person name="Kuo A."/>
            <person name="Mondo S."/>
            <person name="Pangilinan J."/>
            <person name="Riley R."/>
            <person name="Labutti K."/>
            <person name="Andreopoulos B."/>
            <person name="Lipzen A."/>
            <person name="Chen C."/>
            <person name="Yanf M."/>
            <person name="Daum C."/>
            <person name="Ng V."/>
            <person name="Clum A."/>
            <person name="Steindorff A."/>
            <person name="Ohm R."/>
            <person name="Martin F."/>
            <person name="Silar P."/>
            <person name="Natvig D."/>
            <person name="Lalanne C."/>
            <person name="Gautier V."/>
            <person name="Ament-Velasquez S.L."/>
            <person name="Kruys A."/>
            <person name="Hutchinson M.I."/>
            <person name="Powell A.J."/>
            <person name="Barry K."/>
            <person name="Miller A.N."/>
            <person name="Grigoriev I.V."/>
            <person name="Debuchy R."/>
            <person name="Gladieux P."/>
            <person name="Thoren M.H."/>
            <person name="Johannesson H."/>
        </authorList>
    </citation>
    <scope>NUCLEOTIDE SEQUENCE</scope>
    <source>
        <strain evidence="2">8032-3</strain>
    </source>
</reference>
<sequence>MFCLLAQQSKPRSPQGRCRSLIQSPAIVRQMCLHRGATRQAPQPKVRLAAKAAKDVADLVGQGAAYAQEREQGELYLFDSCAPGSQTTNDSRKCKMAKDSMEKKSQRRPSDRKMRPKNLQASPLMSGGRRGRGRKSKGGGGGARGRSVAAALVAESGTSKERPKGKSSSSSTRPSLDVDRLLQPSMPSRPMSLNGGEYRRRVLRRRQEGRHQQPSPLHLDALGRIGWIFLDGGNSKLTDSNMLRASMSLWDNQAYDCNCGAEAQGRFEAPLAQEGVLEVALHSDALWPANVVPVYGTGLPPEPPVPAASERGDYSCAACQMRQAEKAEAPKGLGCWPNLDDCQDQRGVG</sequence>
<proteinExistence type="predicted"/>
<accession>A0AAJ0BRX9</accession>
<comment type="caution">
    <text evidence="2">The sequence shown here is derived from an EMBL/GenBank/DDBJ whole genome shotgun (WGS) entry which is preliminary data.</text>
</comment>
<feature type="region of interest" description="Disordered" evidence="1">
    <location>
        <begin position="80"/>
        <end position="197"/>
    </location>
</feature>
<evidence type="ECO:0000313" key="2">
    <source>
        <dbReference type="EMBL" id="KAK1761917.1"/>
    </source>
</evidence>
<dbReference type="AlphaFoldDB" id="A0AAJ0BRX9"/>
<dbReference type="RefSeq" id="XP_060278130.1">
    <property type="nucleotide sequence ID" value="XM_060426329.1"/>
</dbReference>
<evidence type="ECO:0000256" key="1">
    <source>
        <dbReference type="SAM" id="MobiDB-lite"/>
    </source>
</evidence>
<dbReference type="GeneID" id="85309516"/>
<name>A0AAJ0BRX9_9PEZI</name>
<dbReference type="EMBL" id="MU839047">
    <property type="protein sequence ID" value="KAK1761917.1"/>
    <property type="molecule type" value="Genomic_DNA"/>
</dbReference>
<evidence type="ECO:0000313" key="3">
    <source>
        <dbReference type="Proteomes" id="UP001244011"/>
    </source>
</evidence>
<dbReference type="Proteomes" id="UP001244011">
    <property type="component" value="Unassembled WGS sequence"/>
</dbReference>
<keyword evidence="3" id="KW-1185">Reference proteome</keyword>